<evidence type="ECO:0000256" key="1">
    <source>
        <dbReference type="SAM" id="MobiDB-lite"/>
    </source>
</evidence>
<reference evidence="2 3" key="1">
    <citation type="journal article" date="2021" name="BMC Genomics">
        <title>Datura genome reveals duplications of psychoactive alkaloid biosynthetic genes and high mutation rate following tissue culture.</title>
        <authorList>
            <person name="Rajewski A."/>
            <person name="Carter-House D."/>
            <person name="Stajich J."/>
            <person name="Litt A."/>
        </authorList>
    </citation>
    <scope>NUCLEOTIDE SEQUENCE [LARGE SCALE GENOMIC DNA]</scope>
    <source>
        <strain evidence="2">AR-01</strain>
    </source>
</reference>
<organism evidence="2 3">
    <name type="scientific">Datura stramonium</name>
    <name type="common">Jimsonweed</name>
    <name type="synonym">Common thornapple</name>
    <dbReference type="NCBI Taxonomy" id="4076"/>
    <lineage>
        <taxon>Eukaryota</taxon>
        <taxon>Viridiplantae</taxon>
        <taxon>Streptophyta</taxon>
        <taxon>Embryophyta</taxon>
        <taxon>Tracheophyta</taxon>
        <taxon>Spermatophyta</taxon>
        <taxon>Magnoliopsida</taxon>
        <taxon>eudicotyledons</taxon>
        <taxon>Gunneridae</taxon>
        <taxon>Pentapetalae</taxon>
        <taxon>asterids</taxon>
        <taxon>lamiids</taxon>
        <taxon>Solanales</taxon>
        <taxon>Solanaceae</taxon>
        <taxon>Solanoideae</taxon>
        <taxon>Datureae</taxon>
        <taxon>Datura</taxon>
    </lineage>
</organism>
<dbReference type="Proteomes" id="UP000823775">
    <property type="component" value="Unassembled WGS sequence"/>
</dbReference>
<comment type="caution">
    <text evidence="2">The sequence shown here is derived from an EMBL/GenBank/DDBJ whole genome shotgun (WGS) entry which is preliminary data.</text>
</comment>
<name>A0ABS8SN67_DATST</name>
<dbReference type="EMBL" id="JACEIK010000649">
    <property type="protein sequence ID" value="MCD7460391.1"/>
    <property type="molecule type" value="Genomic_DNA"/>
</dbReference>
<sequence length="199" mass="22440">MHGSLALHGTDFHSPPPSNLTLPCLPNKRMKELIWLLVQARTARLGHARGAESHLTKILERVGKEFKYPCRCILTSHSFGRLLRPVHLQCKSAQSVSYYALFQGWLLLGKPAGCLCIPTSFIIERSFRGLSCRDDSEIDFLFEVQEEGEEPLSNGAFTKVLVHRSLREPLDSRQAIKKRHQPRSGDPKGPNINHPLRKG</sequence>
<keyword evidence="3" id="KW-1185">Reference proteome</keyword>
<protein>
    <submittedName>
        <fullName evidence="2">Uncharacterized protein</fullName>
    </submittedName>
</protein>
<gene>
    <name evidence="2" type="ORF">HAX54_043425</name>
</gene>
<feature type="region of interest" description="Disordered" evidence="1">
    <location>
        <begin position="170"/>
        <end position="199"/>
    </location>
</feature>
<evidence type="ECO:0000313" key="3">
    <source>
        <dbReference type="Proteomes" id="UP000823775"/>
    </source>
</evidence>
<evidence type="ECO:0000313" key="2">
    <source>
        <dbReference type="EMBL" id="MCD7460391.1"/>
    </source>
</evidence>
<proteinExistence type="predicted"/>
<accession>A0ABS8SN67</accession>